<dbReference type="Gene3D" id="2.60.40.1390">
    <property type="entry name" value="NDT80 DNA-binding domain"/>
    <property type="match status" value="1"/>
</dbReference>
<dbReference type="GO" id="GO:0045944">
    <property type="term" value="P:positive regulation of transcription by RNA polymerase II"/>
    <property type="evidence" value="ECO:0007669"/>
    <property type="project" value="TreeGrafter"/>
</dbReference>
<dbReference type="EMBL" id="JAVRRT010000012">
    <property type="protein sequence ID" value="KAK5167189.1"/>
    <property type="molecule type" value="Genomic_DNA"/>
</dbReference>
<organism evidence="5 6">
    <name type="scientific">Saxophila tyrrhenica</name>
    <dbReference type="NCBI Taxonomy" id="1690608"/>
    <lineage>
        <taxon>Eukaryota</taxon>
        <taxon>Fungi</taxon>
        <taxon>Dikarya</taxon>
        <taxon>Ascomycota</taxon>
        <taxon>Pezizomycotina</taxon>
        <taxon>Dothideomycetes</taxon>
        <taxon>Dothideomycetidae</taxon>
        <taxon>Mycosphaerellales</taxon>
        <taxon>Extremaceae</taxon>
        <taxon>Saxophila</taxon>
    </lineage>
</organism>
<keyword evidence="6" id="KW-1185">Reference proteome</keyword>
<dbReference type="InterPro" id="IPR008967">
    <property type="entry name" value="p53-like_TF_DNA-bd_sf"/>
</dbReference>
<dbReference type="GO" id="GO:0000228">
    <property type="term" value="C:nuclear chromosome"/>
    <property type="evidence" value="ECO:0007669"/>
    <property type="project" value="TreeGrafter"/>
</dbReference>
<evidence type="ECO:0000256" key="3">
    <source>
        <dbReference type="SAM" id="MobiDB-lite"/>
    </source>
</evidence>
<protein>
    <recommendedName>
        <fullName evidence="4">NDT80 domain-containing protein</fullName>
    </recommendedName>
</protein>
<comment type="caution">
    <text evidence="5">The sequence shown here is derived from an EMBL/GenBank/DDBJ whole genome shotgun (WGS) entry which is preliminary data.</text>
</comment>
<feature type="domain" description="NDT80" evidence="4">
    <location>
        <begin position="1"/>
        <end position="287"/>
    </location>
</feature>
<dbReference type="Proteomes" id="UP001337655">
    <property type="component" value="Unassembled WGS sequence"/>
</dbReference>
<dbReference type="GO" id="GO:0003700">
    <property type="term" value="F:DNA-binding transcription factor activity"/>
    <property type="evidence" value="ECO:0007669"/>
    <property type="project" value="UniProtKB-UniRule"/>
</dbReference>
<name>A0AAV9P3G0_9PEZI</name>
<feature type="DNA-binding region" description="NDT80" evidence="2">
    <location>
        <begin position="1"/>
        <end position="287"/>
    </location>
</feature>
<dbReference type="GO" id="GO:0003677">
    <property type="term" value="F:DNA binding"/>
    <property type="evidence" value="ECO:0007669"/>
    <property type="project" value="UniProtKB-KW"/>
</dbReference>
<dbReference type="RefSeq" id="XP_064656997.1">
    <property type="nucleotide sequence ID" value="XM_064805155.1"/>
</dbReference>
<dbReference type="Pfam" id="PF05224">
    <property type="entry name" value="NDT80_PhoG"/>
    <property type="match status" value="1"/>
</dbReference>
<evidence type="ECO:0000259" key="4">
    <source>
        <dbReference type="PROSITE" id="PS51517"/>
    </source>
</evidence>
<dbReference type="GeneID" id="89929254"/>
<dbReference type="SUPFAM" id="SSF49417">
    <property type="entry name" value="p53-like transcription factors"/>
    <property type="match status" value="1"/>
</dbReference>
<dbReference type="InterPro" id="IPR052605">
    <property type="entry name" value="Fungal_trans_regulator"/>
</dbReference>
<dbReference type="GO" id="GO:0051321">
    <property type="term" value="P:meiotic cell cycle"/>
    <property type="evidence" value="ECO:0007669"/>
    <property type="project" value="TreeGrafter"/>
</dbReference>
<keyword evidence="1 2" id="KW-0238">DNA-binding</keyword>
<reference evidence="5 6" key="1">
    <citation type="submission" date="2023-08" db="EMBL/GenBank/DDBJ databases">
        <title>Black Yeasts Isolated from many extreme environments.</title>
        <authorList>
            <person name="Coleine C."/>
            <person name="Stajich J.E."/>
            <person name="Selbmann L."/>
        </authorList>
    </citation>
    <scope>NUCLEOTIDE SEQUENCE [LARGE SCALE GENOMIC DNA]</scope>
    <source>
        <strain evidence="5 6">CCFEE 5935</strain>
    </source>
</reference>
<dbReference type="InterPro" id="IPR024061">
    <property type="entry name" value="NDT80_DNA-bd_dom"/>
</dbReference>
<evidence type="ECO:0000256" key="2">
    <source>
        <dbReference type="PROSITE-ProRule" id="PRU00850"/>
    </source>
</evidence>
<dbReference type="PROSITE" id="PS51517">
    <property type="entry name" value="NDT80"/>
    <property type="match status" value="1"/>
</dbReference>
<evidence type="ECO:0000313" key="5">
    <source>
        <dbReference type="EMBL" id="KAK5167189.1"/>
    </source>
</evidence>
<evidence type="ECO:0000313" key="6">
    <source>
        <dbReference type="Proteomes" id="UP001337655"/>
    </source>
</evidence>
<accession>A0AAV9P3G0</accession>
<dbReference type="AlphaFoldDB" id="A0AAV9P3G0"/>
<dbReference type="PANTHER" id="PTHR35144">
    <property type="entry name" value="MEIOSIS-SPECIFIC TRANSCRIPTION FACTOR NDT80"/>
    <property type="match status" value="1"/>
</dbReference>
<dbReference type="PANTHER" id="PTHR35144:SF2">
    <property type="entry name" value="MEIOSIS-SPECIFIC TRANSCRIPTION FACTOR NDT80"/>
    <property type="match status" value="1"/>
</dbReference>
<dbReference type="InterPro" id="IPR037141">
    <property type="entry name" value="NDT80_DNA-bd_dom_sf"/>
</dbReference>
<sequence>MATPQSPSAHSAIDHSCNFPFPNLEGCATVQNAAGQNITFDINAKVEKGFFQAQCDNKWTCYRRNYFAVTCSYTITPNNDKSSLYYIKGQGQSDKRIKAIAMCVKAMIDGSQGKKVELIQHTPRRDAGSKWEVNYVHVAPLPTGRPEHGMPSHGGFHHPTMTYHPTWQGAMPDLPYQAIAGHVDPYSSQGQILSQSSTNGGYGNGGLHMPMQGLPTSTTFDRIQFKQATANNGKRRASQQFFLLECQVLADVRARESDQPEWVKVACRTSEKIVVRGRSPSHYSNEGAPNQSGRSAGGNNGNSSYTMHHGPSYGPSNPGGFRAANNGYPSRATYPSSYGGGTQYPLVSMESPESPGSVEGGASDEAHPIDLGAHEVDRAGIPDHPSYSYHPFAQYDPVIPNAGPNLPLPKIESSGTRGTTEPANFQVTHGHGLGLFNEYPEATPGPSFRVYPNAPRFQGFESSSGFYPEFGPAPFA</sequence>
<proteinExistence type="predicted"/>
<gene>
    <name evidence="5" type="ORF">LTR77_007920</name>
</gene>
<feature type="region of interest" description="Disordered" evidence="3">
    <location>
        <begin position="278"/>
        <end position="365"/>
    </location>
</feature>
<evidence type="ECO:0000256" key="1">
    <source>
        <dbReference type="ARBA" id="ARBA00023125"/>
    </source>
</evidence>